<feature type="non-terminal residue" evidence="1">
    <location>
        <position position="1"/>
    </location>
</feature>
<gene>
    <name evidence="1" type="ORF">JG687_00013900</name>
</gene>
<dbReference type="EMBL" id="JAENGZ010001067">
    <property type="protein sequence ID" value="KAG6950999.1"/>
    <property type="molecule type" value="Genomic_DNA"/>
</dbReference>
<proteinExistence type="predicted"/>
<organism evidence="1 2">
    <name type="scientific">Phytophthora cactorum</name>
    <dbReference type="NCBI Taxonomy" id="29920"/>
    <lineage>
        <taxon>Eukaryota</taxon>
        <taxon>Sar</taxon>
        <taxon>Stramenopiles</taxon>
        <taxon>Oomycota</taxon>
        <taxon>Peronosporomycetes</taxon>
        <taxon>Peronosporales</taxon>
        <taxon>Peronosporaceae</taxon>
        <taxon>Phytophthora</taxon>
    </lineage>
</organism>
<sequence>TFIIVLIYFTSANGKTYASRRHETPIVVGHPILPHLRQTIDNGFLIKKGEAFRPHPEDPVLWELERPGKDSRVVETNLVLAALTCSHTNSSVINGVDSGDMIDEYQQAYITKDDLALKGAVSALHRALHSALLHNIKFPSKVDNSGTELHTGQYLATRTVNAFSGAHEWSLSFMVHAITEHRSFISSEMCWSRVTIKGHVGCSCVPAGRAKRHMCLPRAPLKQVEL</sequence>
<reference evidence="1" key="1">
    <citation type="submission" date="2021-01" db="EMBL/GenBank/DDBJ databases">
        <title>Phytophthora aleatoria, a newly-described species from Pinus radiata is distinct from Phytophthora cactorum isolates based on comparative genomics.</title>
        <authorList>
            <person name="Mcdougal R."/>
            <person name="Panda P."/>
            <person name="Williams N."/>
            <person name="Studholme D.J."/>
        </authorList>
    </citation>
    <scope>NUCLEOTIDE SEQUENCE</scope>
    <source>
        <strain evidence="1">NZFS 3830</strain>
    </source>
</reference>
<comment type="caution">
    <text evidence="1">The sequence shown here is derived from an EMBL/GenBank/DDBJ whole genome shotgun (WGS) entry which is preliminary data.</text>
</comment>
<dbReference type="Proteomes" id="UP000688947">
    <property type="component" value="Unassembled WGS sequence"/>
</dbReference>
<evidence type="ECO:0000313" key="2">
    <source>
        <dbReference type="Proteomes" id="UP000688947"/>
    </source>
</evidence>
<evidence type="ECO:0000313" key="1">
    <source>
        <dbReference type="EMBL" id="KAG6950999.1"/>
    </source>
</evidence>
<name>A0A8T1U1B0_9STRA</name>
<dbReference type="OrthoDB" id="129146at2759"/>
<dbReference type="AlphaFoldDB" id="A0A8T1U1B0"/>
<accession>A0A8T1U1B0</accession>
<protein>
    <submittedName>
        <fullName evidence="1">Uncharacterized protein</fullName>
    </submittedName>
</protein>